<gene>
    <name evidence="1" type="ORF">HCN52_05775</name>
</gene>
<evidence type="ECO:0000313" key="1">
    <source>
        <dbReference type="EMBL" id="NJQ14460.1"/>
    </source>
</evidence>
<dbReference type="Proteomes" id="UP000727056">
    <property type="component" value="Unassembled WGS sequence"/>
</dbReference>
<name>A0ABX1C5H6_9ACTN</name>
<dbReference type="Pfam" id="PF15594">
    <property type="entry name" value="Imm50"/>
    <property type="match status" value="1"/>
</dbReference>
<keyword evidence="2" id="KW-1185">Reference proteome</keyword>
<organism evidence="1 2">
    <name type="scientific">Streptomyces bohaiensis</name>
    <dbReference type="NCBI Taxonomy" id="1431344"/>
    <lineage>
        <taxon>Bacteria</taxon>
        <taxon>Bacillati</taxon>
        <taxon>Actinomycetota</taxon>
        <taxon>Actinomycetes</taxon>
        <taxon>Kitasatosporales</taxon>
        <taxon>Streptomycetaceae</taxon>
        <taxon>Streptomyces</taxon>
    </lineage>
</organism>
<proteinExistence type="predicted"/>
<accession>A0ABX1C5H6</accession>
<comment type="caution">
    <text evidence="1">The sequence shown here is derived from an EMBL/GenBank/DDBJ whole genome shotgun (WGS) entry which is preliminary data.</text>
</comment>
<reference evidence="1 2" key="1">
    <citation type="submission" date="2020-03" db="EMBL/GenBank/DDBJ databases">
        <title>Draft genome of Streptomyces sp. ventii, isolated from the Axial Seamount in the Pacific Ocean, and resequencing of the two type strains Streptomyces lonarensis strain NCL 716 and Streptomyces bohaiensis strain 11A07.</title>
        <authorList>
            <person name="Loughran R.M."/>
            <person name="Pfannmuller K.M."/>
            <person name="Wasson B.J."/>
            <person name="Deadmond M.C."/>
            <person name="Paddock B.E."/>
            <person name="Koyack M.J."/>
            <person name="Gallegos D.A."/>
            <person name="Mitchell E.A."/>
            <person name="Ushijima B."/>
            <person name="Saw J.H."/>
            <person name="Mcphail K.L."/>
            <person name="Videau P."/>
        </authorList>
    </citation>
    <scope>NUCLEOTIDE SEQUENCE [LARGE SCALE GENOMIC DNA]</scope>
    <source>
        <strain evidence="1 2">11A07</strain>
    </source>
</reference>
<dbReference type="InterPro" id="IPR028957">
    <property type="entry name" value="Imm50"/>
</dbReference>
<protein>
    <recommendedName>
        <fullName evidence="3">Immunity protein 50</fullName>
    </recommendedName>
</protein>
<sequence length="133" mass="15230">MHWIESVSNPKPVRSVYGDELPTLENVRIEEICLHPNGPTLRLRFDLSLFPKTPPAKWVREDMNTIQLELSLGGLHEISINRISRNSFCDLKINRDDRNMLHFSAESETVELQGVADEATILRVSAYQQSITE</sequence>
<dbReference type="EMBL" id="JAAVJC010000026">
    <property type="protein sequence ID" value="NJQ14460.1"/>
    <property type="molecule type" value="Genomic_DNA"/>
</dbReference>
<evidence type="ECO:0008006" key="3">
    <source>
        <dbReference type="Google" id="ProtNLM"/>
    </source>
</evidence>
<evidence type="ECO:0000313" key="2">
    <source>
        <dbReference type="Proteomes" id="UP000727056"/>
    </source>
</evidence>
<dbReference type="RefSeq" id="WP_168087285.1">
    <property type="nucleotide sequence ID" value="NZ_BHZH01000037.1"/>
</dbReference>